<reference evidence="1 2" key="1">
    <citation type="submission" date="2020-08" db="EMBL/GenBank/DDBJ databases">
        <title>Exploring microbial biodiversity for novel pathways involved in the catabolism of aromatic compounds derived from lignin.</title>
        <authorList>
            <person name="Elkins J."/>
        </authorList>
    </citation>
    <scope>NUCLEOTIDE SEQUENCE [LARGE SCALE GENOMIC DNA]</scope>
    <source>
        <strain evidence="1 2">B1D3A</strain>
    </source>
</reference>
<dbReference type="Proteomes" id="UP001138540">
    <property type="component" value="Unassembled WGS sequence"/>
</dbReference>
<name>A0ABR6NED0_9SPHN</name>
<accession>A0ABR6NED0</accession>
<evidence type="ECO:0000313" key="2">
    <source>
        <dbReference type="Proteomes" id="UP001138540"/>
    </source>
</evidence>
<keyword evidence="2" id="KW-1185">Reference proteome</keyword>
<protein>
    <recommendedName>
        <fullName evidence="3">Methyltransferase</fullName>
    </recommendedName>
</protein>
<evidence type="ECO:0008006" key="3">
    <source>
        <dbReference type="Google" id="ProtNLM"/>
    </source>
</evidence>
<dbReference type="EMBL" id="JACHKA010000001">
    <property type="protein sequence ID" value="MBB5985638.1"/>
    <property type="molecule type" value="Genomic_DNA"/>
</dbReference>
<gene>
    <name evidence="1" type="ORF">HNP60_001612</name>
</gene>
<sequence>MDDLTAENAPEDFDLTCWYINQRRVAELVNSVPHIAAGNDHLRHLATLSAFKDLMTDWLKITKPPSLGQLLMADVLRKGSFFTFYTNFFCRGLGEVGKALEKGKMPVPQAEAYAKLDDFRPGWKVTFRFSHDHFTSNSSWSELQGQKRLLIAGAVTHIEGNVIHAIPWIIANPVPSWTKPRSLIGSQWDNRLEVFIEQIDNFSKAHDLRRARSKKALDALKDIPEKAVKEAFAEIIGEAAVPKDWGGEKSDLFTTSLTIDSRRISTAFAFKGPAKFHPMKMKDLGANGDQIDRLFSEPADLLILQHCHEIENPVRAAMRAYAQRMGDLRTFCLIDGFDTLRILQAYGKCGL</sequence>
<dbReference type="RefSeq" id="WP_184152249.1">
    <property type="nucleotide sequence ID" value="NZ_JACHKA010000001.1"/>
</dbReference>
<proteinExistence type="predicted"/>
<comment type="caution">
    <text evidence="1">The sequence shown here is derived from an EMBL/GenBank/DDBJ whole genome shotgun (WGS) entry which is preliminary data.</text>
</comment>
<organism evidence="1 2">
    <name type="scientific">Sphingobium lignivorans</name>
    <dbReference type="NCBI Taxonomy" id="2735886"/>
    <lineage>
        <taxon>Bacteria</taxon>
        <taxon>Pseudomonadati</taxon>
        <taxon>Pseudomonadota</taxon>
        <taxon>Alphaproteobacteria</taxon>
        <taxon>Sphingomonadales</taxon>
        <taxon>Sphingomonadaceae</taxon>
        <taxon>Sphingobium</taxon>
    </lineage>
</organism>
<evidence type="ECO:0000313" key="1">
    <source>
        <dbReference type="EMBL" id="MBB5985638.1"/>
    </source>
</evidence>